<sequence length="99" mass="11749">MDEDVRRELEDLKTMVLAWKESYIKMARENGGGEYLVEEYNSEIEEFVFPYVYKIMKLGGMEMEDLEVFIRFCQHQTLELREALIEMGAILVEKEENDA</sequence>
<accession>A0A7C0Y7R8</accession>
<name>A0A7C0Y7R8_9BACT</name>
<gene>
    <name evidence="1" type="ORF">ENF32_02505</name>
</gene>
<dbReference type="EMBL" id="DQWS01000098">
    <property type="protein sequence ID" value="HDD52925.1"/>
    <property type="molecule type" value="Genomic_DNA"/>
</dbReference>
<dbReference type="Proteomes" id="UP000885690">
    <property type="component" value="Unassembled WGS sequence"/>
</dbReference>
<comment type="caution">
    <text evidence="1">The sequence shown here is derived from an EMBL/GenBank/DDBJ whole genome shotgun (WGS) entry which is preliminary data.</text>
</comment>
<organism evidence="1">
    <name type="scientific">Thermosulfidibacter takaii</name>
    <dbReference type="NCBI Taxonomy" id="412593"/>
    <lineage>
        <taxon>Bacteria</taxon>
        <taxon>Pseudomonadati</taxon>
        <taxon>Thermosulfidibacterota</taxon>
        <taxon>Thermosulfidibacteria</taxon>
        <taxon>Thermosulfidibacterales</taxon>
        <taxon>Thermosulfidibacteraceae</taxon>
    </lineage>
</organism>
<reference evidence="1" key="1">
    <citation type="journal article" date="2020" name="mSystems">
        <title>Genome- and Community-Level Interaction Insights into Carbon Utilization and Element Cycling Functions of Hydrothermarchaeota in Hydrothermal Sediment.</title>
        <authorList>
            <person name="Zhou Z."/>
            <person name="Liu Y."/>
            <person name="Xu W."/>
            <person name="Pan J."/>
            <person name="Luo Z.H."/>
            <person name="Li M."/>
        </authorList>
    </citation>
    <scope>NUCLEOTIDE SEQUENCE [LARGE SCALE GENOMIC DNA]</scope>
    <source>
        <strain evidence="1">HyVt-115</strain>
    </source>
</reference>
<proteinExistence type="predicted"/>
<evidence type="ECO:0000313" key="1">
    <source>
        <dbReference type="EMBL" id="HDD52925.1"/>
    </source>
</evidence>
<dbReference type="AlphaFoldDB" id="A0A7C0Y7R8"/>
<protein>
    <submittedName>
        <fullName evidence="1">Uncharacterized protein</fullName>
    </submittedName>
</protein>